<dbReference type="InterPro" id="IPR050083">
    <property type="entry name" value="HtpX_protease"/>
</dbReference>
<keyword evidence="9 12" id="KW-1133">Transmembrane helix</keyword>
<keyword evidence="4" id="KW-0645">Protease</keyword>
<sequence>MNHADLQHLARLSELACEANAEAYRRSVRWFALLGYLWVLLCLAVGVALLGWLALTLVQGGKFRGYMIGGFLLGTGLLTAGVSALWLRLEPPTGQPLSPEQAPELFKLLRKIGKKIGGPPIHHVLVDDDFNAFIVQIPRWGLIGGANTNYLVLGLPMLMAIEPARLASVLAHEYGHLREGHGSFSAWIYRSRMAWQRFYERLDDQQNIAAAVNNHFIRWYFPRFIAKSFALARQDEYAADRVACRLMKPEVTAAAMKEIVVKGDWLHNEFWDAHWRLARTHPGPQGPLASMQQALLLQPEASFAQRSLQRAWQQASSVEDTHPGLRDRLEALDPERRADRRAPVWSRQSALSLLGSALPSLMQQLDKQWCSANASAWKEYHADMQRWAQRIEQLRASSAGNQAADWTELGDLMLRLDPQADAAAMYERALALSSQWPEALLGLARLSAKTAPEQSLAWAQRLHENSPQFRHWAARHAVALLENSDAPDAKELATWRQRLKDAEQAEERVWDELTSNDWHAQLERHDLSEFERGECATFLRHQKPIQQAWIARKLSREFPWRRCYVLVVELTRMSEDETRDYVHWLMQQFPTPGPCLVGCAQLGMDPKQAPRGVLSPLCPSTASGGASAGQ</sequence>
<keyword evidence="11 12" id="KW-0472">Membrane</keyword>
<dbReference type="InterPro" id="IPR011990">
    <property type="entry name" value="TPR-like_helical_dom_sf"/>
</dbReference>
<protein>
    <submittedName>
        <fullName evidence="14">Peptidase M48, Ste24p</fullName>
    </submittedName>
</protein>
<dbReference type="AlphaFoldDB" id="A0A9X4P1J4"/>
<dbReference type="RefSeq" id="WP_068169965.1">
    <property type="nucleotide sequence ID" value="NZ_AOGK01000002.1"/>
</dbReference>
<evidence type="ECO:0000313" key="14">
    <source>
        <dbReference type="EMBL" id="MDG5974338.1"/>
    </source>
</evidence>
<dbReference type="SUPFAM" id="SSF48452">
    <property type="entry name" value="TPR-like"/>
    <property type="match status" value="1"/>
</dbReference>
<keyword evidence="6" id="KW-0479">Metal-binding</keyword>
<comment type="subcellular location">
    <subcellularLocation>
        <location evidence="2">Cell membrane</location>
        <topology evidence="2">Multi-pass membrane protein</topology>
    </subcellularLocation>
</comment>
<dbReference type="GO" id="GO:0046872">
    <property type="term" value="F:metal ion binding"/>
    <property type="evidence" value="ECO:0007669"/>
    <property type="project" value="UniProtKB-KW"/>
</dbReference>
<evidence type="ECO:0000256" key="5">
    <source>
        <dbReference type="ARBA" id="ARBA00022692"/>
    </source>
</evidence>
<feature type="domain" description="Peptidase M48" evidence="13">
    <location>
        <begin position="128"/>
        <end position="333"/>
    </location>
</feature>
<reference evidence="14" key="1">
    <citation type="submission" date="2013-01" db="EMBL/GenBank/DDBJ databases">
        <title>Genome draft of Hydrogenophaga taeniospiralis 2K1.</title>
        <authorList>
            <person name="Gomila M."/>
            <person name="Lalucat J."/>
        </authorList>
    </citation>
    <scope>NUCLEOTIDE SEQUENCE</scope>
    <source>
        <strain evidence="14">CCUG 15921</strain>
    </source>
</reference>
<organism evidence="14 15">
    <name type="scientific">Hydrogenophaga taeniospiralis CCUG 15921</name>
    <dbReference type="NCBI Taxonomy" id="1281780"/>
    <lineage>
        <taxon>Bacteria</taxon>
        <taxon>Pseudomonadati</taxon>
        <taxon>Pseudomonadota</taxon>
        <taxon>Betaproteobacteria</taxon>
        <taxon>Burkholderiales</taxon>
        <taxon>Comamonadaceae</taxon>
        <taxon>Hydrogenophaga</taxon>
    </lineage>
</organism>
<keyword evidence="7" id="KW-0378">Hydrolase</keyword>
<evidence type="ECO:0000259" key="13">
    <source>
        <dbReference type="Pfam" id="PF01435"/>
    </source>
</evidence>
<dbReference type="PANTHER" id="PTHR43221:SF1">
    <property type="entry name" value="PROTEASE HTPX"/>
    <property type="match status" value="1"/>
</dbReference>
<evidence type="ECO:0000256" key="2">
    <source>
        <dbReference type="ARBA" id="ARBA00004651"/>
    </source>
</evidence>
<feature type="transmembrane region" description="Helical" evidence="12">
    <location>
        <begin position="30"/>
        <end position="54"/>
    </location>
</feature>
<proteinExistence type="predicted"/>
<evidence type="ECO:0000256" key="11">
    <source>
        <dbReference type="ARBA" id="ARBA00023136"/>
    </source>
</evidence>
<dbReference type="PANTHER" id="PTHR43221">
    <property type="entry name" value="PROTEASE HTPX"/>
    <property type="match status" value="1"/>
</dbReference>
<feature type="transmembrane region" description="Helical" evidence="12">
    <location>
        <begin position="66"/>
        <end position="87"/>
    </location>
</feature>
<keyword evidence="15" id="KW-1185">Reference proteome</keyword>
<evidence type="ECO:0000256" key="9">
    <source>
        <dbReference type="ARBA" id="ARBA00022989"/>
    </source>
</evidence>
<evidence type="ECO:0000256" key="7">
    <source>
        <dbReference type="ARBA" id="ARBA00022801"/>
    </source>
</evidence>
<gene>
    <name evidence="14" type="ORF">H010_03687</name>
</gene>
<dbReference type="GO" id="GO:0005886">
    <property type="term" value="C:plasma membrane"/>
    <property type="evidence" value="ECO:0007669"/>
    <property type="project" value="UniProtKB-SubCell"/>
</dbReference>
<keyword evidence="8" id="KW-0862">Zinc</keyword>
<dbReference type="InterPro" id="IPR001915">
    <property type="entry name" value="Peptidase_M48"/>
</dbReference>
<dbReference type="EMBL" id="AOGK01000002">
    <property type="protein sequence ID" value="MDG5974338.1"/>
    <property type="molecule type" value="Genomic_DNA"/>
</dbReference>
<evidence type="ECO:0000256" key="4">
    <source>
        <dbReference type="ARBA" id="ARBA00022670"/>
    </source>
</evidence>
<evidence type="ECO:0000256" key="10">
    <source>
        <dbReference type="ARBA" id="ARBA00023049"/>
    </source>
</evidence>
<keyword evidence="3" id="KW-1003">Cell membrane</keyword>
<dbReference type="Pfam" id="PF01435">
    <property type="entry name" value="Peptidase_M48"/>
    <property type="match status" value="1"/>
</dbReference>
<comment type="cofactor">
    <cofactor evidence="1">
        <name>Zn(2+)</name>
        <dbReference type="ChEBI" id="CHEBI:29105"/>
    </cofactor>
</comment>
<name>A0A9X4P1J4_9BURK</name>
<evidence type="ECO:0000256" key="3">
    <source>
        <dbReference type="ARBA" id="ARBA00022475"/>
    </source>
</evidence>
<evidence type="ECO:0000256" key="1">
    <source>
        <dbReference type="ARBA" id="ARBA00001947"/>
    </source>
</evidence>
<keyword evidence="5 12" id="KW-0812">Transmembrane</keyword>
<evidence type="ECO:0000256" key="6">
    <source>
        <dbReference type="ARBA" id="ARBA00022723"/>
    </source>
</evidence>
<evidence type="ECO:0000313" key="15">
    <source>
        <dbReference type="Proteomes" id="UP001152876"/>
    </source>
</evidence>
<dbReference type="CDD" id="cd07328">
    <property type="entry name" value="M48_Ste24p_like"/>
    <property type="match status" value="1"/>
</dbReference>
<keyword evidence="10" id="KW-0482">Metalloprotease</keyword>
<comment type="caution">
    <text evidence="14">The sequence shown here is derived from an EMBL/GenBank/DDBJ whole genome shotgun (WGS) entry which is preliminary data.</text>
</comment>
<dbReference type="GO" id="GO:0006508">
    <property type="term" value="P:proteolysis"/>
    <property type="evidence" value="ECO:0007669"/>
    <property type="project" value="UniProtKB-KW"/>
</dbReference>
<dbReference type="GO" id="GO:0004222">
    <property type="term" value="F:metalloendopeptidase activity"/>
    <property type="evidence" value="ECO:0007669"/>
    <property type="project" value="InterPro"/>
</dbReference>
<dbReference type="Gene3D" id="3.30.2010.10">
    <property type="entry name" value="Metalloproteases ('zincins'), catalytic domain"/>
    <property type="match status" value="1"/>
</dbReference>
<dbReference type="Proteomes" id="UP001152876">
    <property type="component" value="Unassembled WGS sequence"/>
</dbReference>
<evidence type="ECO:0000256" key="8">
    <source>
        <dbReference type="ARBA" id="ARBA00022833"/>
    </source>
</evidence>
<evidence type="ECO:0000256" key="12">
    <source>
        <dbReference type="SAM" id="Phobius"/>
    </source>
</evidence>
<accession>A0A9X4P1J4</accession>